<protein>
    <submittedName>
        <fullName evidence="4">L-amino acid N-acyltransferase YncA</fullName>
    </submittedName>
</protein>
<evidence type="ECO:0000256" key="2">
    <source>
        <dbReference type="ARBA" id="ARBA00023315"/>
    </source>
</evidence>
<reference evidence="4 5" key="1">
    <citation type="submission" date="2018-06" db="EMBL/GenBank/DDBJ databases">
        <title>Genomic Encyclopedia of Type Strains, Phase IV (KMG-IV): sequencing the most valuable type-strain genomes for metagenomic binning, comparative biology and taxonomic classification.</title>
        <authorList>
            <person name="Goeker M."/>
        </authorList>
    </citation>
    <scope>NUCLEOTIDE SEQUENCE [LARGE SCALE GENOMIC DNA]</scope>
    <source>
        <strain evidence="4 5">DSM 45479</strain>
    </source>
</reference>
<evidence type="ECO:0000313" key="4">
    <source>
        <dbReference type="EMBL" id="RAS58105.1"/>
    </source>
</evidence>
<dbReference type="InterPro" id="IPR000182">
    <property type="entry name" value="GNAT_dom"/>
</dbReference>
<evidence type="ECO:0000256" key="1">
    <source>
        <dbReference type="ARBA" id="ARBA00022679"/>
    </source>
</evidence>
<dbReference type="Pfam" id="PF00583">
    <property type="entry name" value="Acetyltransf_1"/>
    <property type="match status" value="1"/>
</dbReference>
<evidence type="ECO:0000259" key="3">
    <source>
        <dbReference type="PROSITE" id="PS51186"/>
    </source>
</evidence>
<dbReference type="PANTHER" id="PTHR43877:SF1">
    <property type="entry name" value="ACETYLTRANSFERASE"/>
    <property type="match status" value="1"/>
</dbReference>
<dbReference type="InterPro" id="IPR050832">
    <property type="entry name" value="Bact_Acetyltransf"/>
</dbReference>
<keyword evidence="2" id="KW-0012">Acyltransferase</keyword>
<name>A0ABX9DUV2_9PSEU</name>
<organism evidence="4 5">
    <name type="scientific">Lentzea atacamensis</name>
    <dbReference type="NCBI Taxonomy" id="531938"/>
    <lineage>
        <taxon>Bacteria</taxon>
        <taxon>Bacillati</taxon>
        <taxon>Actinomycetota</taxon>
        <taxon>Actinomycetes</taxon>
        <taxon>Pseudonocardiales</taxon>
        <taxon>Pseudonocardiaceae</taxon>
        <taxon>Lentzea</taxon>
    </lineage>
</organism>
<evidence type="ECO:0000313" key="5">
    <source>
        <dbReference type="Proteomes" id="UP000248714"/>
    </source>
</evidence>
<keyword evidence="1" id="KW-0808">Transferase</keyword>
<dbReference type="Gene3D" id="3.40.630.30">
    <property type="match status" value="1"/>
</dbReference>
<proteinExistence type="predicted"/>
<dbReference type="PANTHER" id="PTHR43877">
    <property type="entry name" value="AMINOALKYLPHOSPHONATE N-ACETYLTRANSFERASE-RELATED-RELATED"/>
    <property type="match status" value="1"/>
</dbReference>
<dbReference type="InterPro" id="IPR016181">
    <property type="entry name" value="Acyl_CoA_acyltransferase"/>
</dbReference>
<sequence>MPRGKAVELVDPLRDPDDPELLDPYQARSLAILVEGARLASGAVRYGKVGRVGCAAVVINRENPLPSGNFGCALDGSSVEVASTLLQLEQTFADVGRAEAVVYASPTTVDEIEGIADDSGWYAVEELLTVVHRGTASVASEVRRAVDTDLPGIVELLSDELVGNRERLSRWLGHRMDDPRCLLLVVDDGDRIGGFASGFAERGVGLVEQCVVRPARRRRGVGRSLVVSAAAALRSAGAHLVASQVDEGPGERFAEACGFVAAYPVTAYVRRVDELLD</sequence>
<dbReference type="SUPFAM" id="SSF55729">
    <property type="entry name" value="Acyl-CoA N-acyltransferases (Nat)"/>
    <property type="match status" value="1"/>
</dbReference>
<comment type="caution">
    <text evidence="4">The sequence shown here is derived from an EMBL/GenBank/DDBJ whole genome shotgun (WGS) entry which is preliminary data.</text>
</comment>
<gene>
    <name evidence="4" type="ORF">C8D87_11859</name>
</gene>
<dbReference type="CDD" id="cd04301">
    <property type="entry name" value="NAT_SF"/>
    <property type="match status" value="1"/>
</dbReference>
<dbReference type="EMBL" id="QLTT01000018">
    <property type="protein sequence ID" value="RAS58105.1"/>
    <property type="molecule type" value="Genomic_DNA"/>
</dbReference>
<keyword evidence="5" id="KW-1185">Reference proteome</keyword>
<dbReference type="Proteomes" id="UP000248714">
    <property type="component" value="Unassembled WGS sequence"/>
</dbReference>
<accession>A0ABX9DUV2</accession>
<dbReference type="PROSITE" id="PS51186">
    <property type="entry name" value="GNAT"/>
    <property type="match status" value="1"/>
</dbReference>
<feature type="domain" description="N-acetyltransferase" evidence="3">
    <location>
        <begin position="140"/>
        <end position="277"/>
    </location>
</feature>